<keyword evidence="2" id="KW-1185">Reference proteome</keyword>
<organism evidence="1 2">
    <name type="scientific">Prorocentrum cordatum</name>
    <dbReference type="NCBI Taxonomy" id="2364126"/>
    <lineage>
        <taxon>Eukaryota</taxon>
        <taxon>Sar</taxon>
        <taxon>Alveolata</taxon>
        <taxon>Dinophyceae</taxon>
        <taxon>Prorocentrales</taxon>
        <taxon>Prorocentraceae</taxon>
        <taxon>Prorocentrum</taxon>
    </lineage>
</organism>
<gene>
    <name evidence="1" type="ORF">PCOR1329_LOCUS34563</name>
</gene>
<feature type="non-terminal residue" evidence="1">
    <location>
        <position position="1"/>
    </location>
</feature>
<proteinExistence type="predicted"/>
<accession>A0ABN9T158</accession>
<name>A0ABN9T158_9DINO</name>
<protein>
    <submittedName>
        <fullName evidence="1">Uncharacterized protein</fullName>
    </submittedName>
</protein>
<feature type="non-terminal residue" evidence="1">
    <location>
        <position position="58"/>
    </location>
</feature>
<dbReference type="EMBL" id="CAUYUJ010014240">
    <property type="protein sequence ID" value="CAK0838663.1"/>
    <property type="molecule type" value="Genomic_DNA"/>
</dbReference>
<sequence length="58" mass="6523">DLPQLQFPILPKRLIPSTVGNWNFCPSGGRRPPPKLNAIPSLPVIWHRAPKATHKFSE</sequence>
<evidence type="ECO:0000313" key="2">
    <source>
        <dbReference type="Proteomes" id="UP001189429"/>
    </source>
</evidence>
<comment type="caution">
    <text evidence="1">The sequence shown here is derived from an EMBL/GenBank/DDBJ whole genome shotgun (WGS) entry which is preliminary data.</text>
</comment>
<reference evidence="1" key="1">
    <citation type="submission" date="2023-10" db="EMBL/GenBank/DDBJ databases">
        <authorList>
            <person name="Chen Y."/>
            <person name="Shah S."/>
            <person name="Dougan E. K."/>
            <person name="Thang M."/>
            <person name="Chan C."/>
        </authorList>
    </citation>
    <scope>NUCLEOTIDE SEQUENCE [LARGE SCALE GENOMIC DNA]</scope>
</reference>
<dbReference type="Proteomes" id="UP001189429">
    <property type="component" value="Unassembled WGS sequence"/>
</dbReference>
<evidence type="ECO:0000313" key="1">
    <source>
        <dbReference type="EMBL" id="CAK0838663.1"/>
    </source>
</evidence>